<dbReference type="SUPFAM" id="SSF51161">
    <property type="entry name" value="Trimeric LpxA-like enzymes"/>
    <property type="match status" value="1"/>
</dbReference>
<name>A0ABV9JXL0_9BACI</name>
<reference evidence="5" key="1">
    <citation type="journal article" date="2019" name="Int. J. Syst. Evol. Microbiol.">
        <title>The Global Catalogue of Microorganisms (GCM) 10K type strain sequencing project: providing services to taxonomists for standard genome sequencing and annotation.</title>
        <authorList>
            <consortium name="The Broad Institute Genomics Platform"/>
            <consortium name="The Broad Institute Genome Sequencing Center for Infectious Disease"/>
            <person name="Wu L."/>
            <person name="Ma J."/>
        </authorList>
    </citation>
    <scope>NUCLEOTIDE SEQUENCE [LARGE SCALE GENOMIC DNA]</scope>
    <source>
        <strain evidence="5">CCUG 37257</strain>
    </source>
</reference>
<keyword evidence="5" id="KW-1185">Reference proteome</keyword>
<keyword evidence="3" id="KW-0677">Repeat</keyword>
<dbReference type="InterPro" id="IPR018357">
    <property type="entry name" value="Hexapep_transf_CS"/>
</dbReference>
<dbReference type="InterPro" id="IPR011004">
    <property type="entry name" value="Trimer_LpxA-like_sf"/>
</dbReference>
<comment type="caution">
    <text evidence="4">The sequence shown here is derived from an EMBL/GenBank/DDBJ whole genome shotgun (WGS) entry which is preliminary data.</text>
</comment>
<dbReference type="InterPro" id="IPR001451">
    <property type="entry name" value="Hexapep"/>
</dbReference>
<dbReference type="Gene3D" id="2.160.10.10">
    <property type="entry name" value="Hexapeptide repeat proteins"/>
    <property type="match status" value="1"/>
</dbReference>
<evidence type="ECO:0000256" key="1">
    <source>
        <dbReference type="ARBA" id="ARBA00007274"/>
    </source>
</evidence>
<evidence type="ECO:0000256" key="3">
    <source>
        <dbReference type="ARBA" id="ARBA00022737"/>
    </source>
</evidence>
<organism evidence="4 5">
    <name type="scientific">Oceanobacillus aidingensis</name>
    <dbReference type="NCBI Taxonomy" id="645964"/>
    <lineage>
        <taxon>Bacteria</taxon>
        <taxon>Bacillati</taxon>
        <taxon>Bacillota</taxon>
        <taxon>Bacilli</taxon>
        <taxon>Bacillales</taxon>
        <taxon>Bacillaceae</taxon>
        <taxon>Oceanobacillus</taxon>
    </lineage>
</organism>
<protein>
    <submittedName>
        <fullName evidence="4">DapH/DapD/GlmU-related protein</fullName>
    </submittedName>
</protein>
<dbReference type="PANTHER" id="PTHR23416">
    <property type="entry name" value="SIALIC ACID SYNTHASE-RELATED"/>
    <property type="match status" value="1"/>
</dbReference>
<dbReference type="PROSITE" id="PS00101">
    <property type="entry name" value="HEXAPEP_TRANSFERASES"/>
    <property type="match status" value="1"/>
</dbReference>
<dbReference type="Proteomes" id="UP001595988">
    <property type="component" value="Unassembled WGS sequence"/>
</dbReference>
<gene>
    <name evidence="4" type="ORF">ACFO3P_09610</name>
</gene>
<dbReference type="EMBL" id="JBHSFT010000014">
    <property type="protein sequence ID" value="MFC4662443.1"/>
    <property type="molecule type" value="Genomic_DNA"/>
</dbReference>
<dbReference type="RefSeq" id="WP_052485002.1">
    <property type="nucleotide sequence ID" value="NZ_JBHSFT010000014.1"/>
</dbReference>
<proteinExistence type="inferred from homology"/>
<dbReference type="PANTHER" id="PTHR23416:SF23">
    <property type="entry name" value="ACETYLTRANSFERASE C18B11.09C-RELATED"/>
    <property type="match status" value="1"/>
</dbReference>
<keyword evidence="2" id="KW-0808">Transferase</keyword>
<evidence type="ECO:0000313" key="4">
    <source>
        <dbReference type="EMBL" id="MFC4662443.1"/>
    </source>
</evidence>
<accession>A0ABV9JXL0</accession>
<evidence type="ECO:0000256" key="2">
    <source>
        <dbReference type="ARBA" id="ARBA00022679"/>
    </source>
</evidence>
<sequence length="76" mass="8131">MPVTIEDDVWIAGDVVINPGVTIGEGSVIGSGSVVTKSIPKNVVALGNPCSVHREITEKDKNDWEAMYEAYQASIE</sequence>
<dbReference type="InterPro" id="IPR051159">
    <property type="entry name" value="Hexapeptide_acetyltransf"/>
</dbReference>
<comment type="similarity">
    <text evidence="1">Belongs to the transferase hexapeptide repeat family.</text>
</comment>
<dbReference type="Pfam" id="PF00132">
    <property type="entry name" value="Hexapep"/>
    <property type="match status" value="1"/>
</dbReference>
<evidence type="ECO:0000313" key="5">
    <source>
        <dbReference type="Proteomes" id="UP001595988"/>
    </source>
</evidence>